<evidence type="ECO:0000256" key="1">
    <source>
        <dbReference type="SAM" id="MobiDB-lite"/>
    </source>
</evidence>
<dbReference type="AlphaFoldDB" id="A0A2P6NJN9"/>
<dbReference type="EMBL" id="MDYQ01000069">
    <property type="protein sequence ID" value="PRP84149.1"/>
    <property type="molecule type" value="Genomic_DNA"/>
</dbReference>
<sequence>MAARITLSTTDLGSTSNSDAPSYWNAENHTGESYLRAEHWKEDMEGLTLPGRTQIVPVSQPSGEAILRYVEELKMFAALRDTGVDPYTSKSGPIPKDVPSMDSGAFLDHHWTWASQEWIKSTVRVHWWNSLQDLSSSLDRVISDYNHAAFVKLSVRSPKDAVARLSITRERVKEKIRESVEGGCSSEEELGQNICAIRWAAWRGLRVSSGEDALQLLLRSDRIYVDILQHQLFSAKGAWDLNVIVSEFFEGFHPDWEFRGFVSGGVRTGLTAYSPFIFERQQVEKKADILRLIEKVWDRVDEKSRVQDYSVDFAVSPECGEGQCWVIEINAFLPPLAGSGLFSMHDAKDRDIIKNGPFEFRVKEKPIVEEDFTVVKVDEKTGRTTTVIMQPATPEVMDWVKEVRRELKDPKPVQTNGTFLPLSTQQLKFTSERREHQKGGT</sequence>
<evidence type="ECO:0000313" key="3">
    <source>
        <dbReference type="Proteomes" id="UP000241769"/>
    </source>
</evidence>
<dbReference type="InterPro" id="IPR009772">
    <property type="entry name" value="CDC123"/>
</dbReference>
<protein>
    <submittedName>
        <fullName evidence="2">Uncharacterized protein</fullName>
    </submittedName>
</protein>
<dbReference type="Proteomes" id="UP000241769">
    <property type="component" value="Unassembled WGS sequence"/>
</dbReference>
<dbReference type="Pfam" id="PF07065">
    <property type="entry name" value="D123"/>
    <property type="match status" value="1"/>
</dbReference>
<accession>A0A2P6NJN9</accession>
<keyword evidence="3" id="KW-1185">Reference proteome</keyword>
<comment type="caution">
    <text evidence="2">The sequence shown here is derived from an EMBL/GenBank/DDBJ whole genome shotgun (WGS) entry which is preliminary data.</text>
</comment>
<dbReference type="InParanoid" id="A0A2P6NJN9"/>
<gene>
    <name evidence="2" type="ORF">PROFUN_04140</name>
</gene>
<name>A0A2P6NJN9_9EUKA</name>
<feature type="region of interest" description="Disordered" evidence="1">
    <location>
        <begin position="1"/>
        <end position="24"/>
    </location>
</feature>
<reference evidence="2 3" key="1">
    <citation type="journal article" date="2018" name="Genome Biol. Evol.">
        <title>Multiple Roots of Fruiting Body Formation in Amoebozoa.</title>
        <authorList>
            <person name="Hillmann F."/>
            <person name="Forbes G."/>
            <person name="Novohradska S."/>
            <person name="Ferling I."/>
            <person name="Riege K."/>
            <person name="Groth M."/>
            <person name="Westermann M."/>
            <person name="Marz M."/>
            <person name="Spaller T."/>
            <person name="Winckler T."/>
            <person name="Schaap P."/>
            <person name="Glockner G."/>
        </authorList>
    </citation>
    <scope>NUCLEOTIDE SEQUENCE [LARGE SCALE GENOMIC DNA]</scope>
    <source>
        <strain evidence="2 3">Jena</strain>
    </source>
</reference>
<dbReference type="OrthoDB" id="10258212at2759"/>
<evidence type="ECO:0000313" key="2">
    <source>
        <dbReference type="EMBL" id="PRP84149.1"/>
    </source>
</evidence>
<organism evidence="2 3">
    <name type="scientific">Planoprotostelium fungivorum</name>
    <dbReference type="NCBI Taxonomy" id="1890364"/>
    <lineage>
        <taxon>Eukaryota</taxon>
        <taxon>Amoebozoa</taxon>
        <taxon>Evosea</taxon>
        <taxon>Variosea</taxon>
        <taxon>Cavosteliida</taxon>
        <taxon>Cavosteliaceae</taxon>
        <taxon>Planoprotostelium</taxon>
    </lineage>
</organism>
<proteinExistence type="predicted"/>